<feature type="domain" description="PknH-like extracellular" evidence="1">
    <location>
        <begin position="32"/>
        <end position="202"/>
    </location>
</feature>
<protein>
    <submittedName>
        <fullName evidence="2">Sensor domain-containing protein</fullName>
    </submittedName>
</protein>
<evidence type="ECO:0000313" key="3">
    <source>
        <dbReference type="Proteomes" id="UP001140293"/>
    </source>
</evidence>
<comment type="caution">
    <text evidence="2">The sequence shown here is derived from an EMBL/GenBank/DDBJ whole genome shotgun (WGS) entry which is preliminary data.</text>
</comment>
<dbReference type="Gene3D" id="3.40.1000.70">
    <property type="entry name" value="PknH-like extracellular domain"/>
    <property type="match status" value="1"/>
</dbReference>
<proteinExistence type="predicted"/>
<dbReference type="PROSITE" id="PS51257">
    <property type="entry name" value="PROKAR_LIPOPROTEIN"/>
    <property type="match status" value="1"/>
</dbReference>
<keyword evidence="3" id="KW-1185">Reference proteome</keyword>
<sequence>MFRTAAAGLLCVALGGCTQVVDDARPRAVVPVAPITAGQVGGLLSDRTAPEHESNLFVTVEPERCAGLAQEVDPPFIFSRTPAAHDGGQFYGDPARTVSVQQMAAVYRADFDTAAAVDEVRRTIDACREDDLAVITMEGKTIQFRLLPARESGSAQIVLWSITGGWSCDNAFVAAHNAAVELTACAQKSGFDVLSVARDALQRINTLADMTV</sequence>
<reference evidence="2" key="2">
    <citation type="journal article" date="2022" name="BMC Genomics">
        <title>Comparative genome analysis of mycobacteria focusing on tRNA and non-coding RNA.</title>
        <authorList>
            <person name="Behra P.R.K."/>
            <person name="Pettersson B.M.F."/>
            <person name="Ramesh M."/>
            <person name="Das S."/>
            <person name="Dasgupta S."/>
            <person name="Kirsebom L.A."/>
        </authorList>
    </citation>
    <scope>NUCLEOTIDE SEQUENCE</scope>
    <source>
        <strain evidence="2">DSM 44615</strain>
    </source>
</reference>
<reference evidence="2" key="1">
    <citation type="submission" date="2020-07" db="EMBL/GenBank/DDBJ databases">
        <authorList>
            <person name="Pettersson B.M.F."/>
            <person name="Behra P.R.K."/>
            <person name="Ramesh M."/>
            <person name="Das S."/>
            <person name="Dasgupta S."/>
            <person name="Kirsebom L.A."/>
        </authorList>
    </citation>
    <scope>NUCLEOTIDE SEQUENCE</scope>
    <source>
        <strain evidence="2">DSM 44615</strain>
    </source>
</reference>
<dbReference type="RefSeq" id="WP_264014081.1">
    <property type="nucleotide sequence ID" value="NZ_JACKSJ010000148.1"/>
</dbReference>
<organism evidence="2 3">
    <name type="scientific">[Mycobacterium] manitobense</name>
    <dbReference type="NCBI Taxonomy" id="190147"/>
    <lineage>
        <taxon>Bacteria</taxon>
        <taxon>Bacillati</taxon>
        <taxon>Actinomycetota</taxon>
        <taxon>Actinomycetes</taxon>
        <taxon>Mycobacteriales</taxon>
        <taxon>Mycobacteriaceae</taxon>
        <taxon>Mycolicibacterium</taxon>
    </lineage>
</organism>
<evidence type="ECO:0000259" key="1">
    <source>
        <dbReference type="Pfam" id="PF14032"/>
    </source>
</evidence>
<name>A0A9X2YR98_9MYCO</name>
<evidence type="ECO:0000313" key="2">
    <source>
        <dbReference type="EMBL" id="MCV7171911.1"/>
    </source>
</evidence>
<accession>A0A9X2YR98</accession>
<gene>
    <name evidence="2" type="ORF">H7I41_18510</name>
</gene>
<dbReference type="Pfam" id="PF14032">
    <property type="entry name" value="PknH_C"/>
    <property type="match status" value="1"/>
</dbReference>
<dbReference type="InterPro" id="IPR038232">
    <property type="entry name" value="PknH-like_Extracell_sf"/>
</dbReference>
<dbReference type="InterPro" id="IPR026954">
    <property type="entry name" value="PknH-like_Extracell"/>
</dbReference>
<dbReference type="Proteomes" id="UP001140293">
    <property type="component" value="Unassembled WGS sequence"/>
</dbReference>
<dbReference type="AlphaFoldDB" id="A0A9X2YR98"/>
<dbReference type="EMBL" id="JACKSJ010000148">
    <property type="protein sequence ID" value="MCV7171911.1"/>
    <property type="molecule type" value="Genomic_DNA"/>
</dbReference>